<reference evidence="2" key="1">
    <citation type="submission" date="2022-03" db="EMBL/GenBank/DDBJ databases">
        <title>The complete genome sequence of a Methyloterrigena soli.</title>
        <authorList>
            <person name="Zi Z."/>
        </authorList>
    </citation>
    <scope>NUCLEOTIDE SEQUENCE</scope>
    <source>
        <strain evidence="2">M48</strain>
    </source>
</reference>
<protein>
    <submittedName>
        <fullName evidence="2">DUF2730 domain-containing protein</fullName>
    </submittedName>
</protein>
<keyword evidence="1" id="KW-0472">Membrane</keyword>
<keyword evidence="1" id="KW-0812">Transmembrane</keyword>
<evidence type="ECO:0000313" key="3">
    <source>
        <dbReference type="Proteomes" id="UP001156140"/>
    </source>
</evidence>
<dbReference type="AlphaFoldDB" id="A0AA41QQF1"/>
<accession>A0AA41QQF1</accession>
<evidence type="ECO:0000256" key="1">
    <source>
        <dbReference type="SAM" id="Phobius"/>
    </source>
</evidence>
<keyword evidence="3" id="KW-1185">Reference proteome</keyword>
<gene>
    <name evidence="2" type="ORF">ML536_19990</name>
</gene>
<dbReference type="RefSeq" id="WP_281737085.1">
    <property type="nucleotide sequence ID" value="NZ_JAKETQ010000004.1"/>
</dbReference>
<name>A0AA41QQF1_9HYPH</name>
<feature type="transmembrane region" description="Helical" evidence="1">
    <location>
        <begin position="6"/>
        <end position="28"/>
    </location>
</feature>
<dbReference type="InterPro" id="IPR020269">
    <property type="entry name" value="Phage_Mu_Releasin"/>
</dbReference>
<dbReference type="Proteomes" id="UP001156140">
    <property type="component" value="Unassembled WGS sequence"/>
</dbReference>
<comment type="caution">
    <text evidence="2">The sequence shown here is derived from an EMBL/GenBank/DDBJ whole genome shotgun (WGS) entry which is preliminary data.</text>
</comment>
<proteinExistence type="predicted"/>
<sequence length="110" mass="12406">MEAFDVARNVISVATGLISIGTMIYVWLTSQSKVNEADIRDLHKKVSEQDGRLQGFENALKNMPDKDTVHDLDMKVSELNGQIRVVSESMKAVERTAQRIENFLLDQAKK</sequence>
<keyword evidence="1" id="KW-1133">Transmembrane helix</keyword>
<dbReference type="Pfam" id="PF10805">
    <property type="entry name" value="DUF2730"/>
    <property type="match status" value="1"/>
</dbReference>
<dbReference type="EMBL" id="JALAZD010000004">
    <property type="protein sequence ID" value="MCI0129120.1"/>
    <property type="molecule type" value="Genomic_DNA"/>
</dbReference>
<evidence type="ECO:0000313" key="2">
    <source>
        <dbReference type="EMBL" id="MCI0129120.1"/>
    </source>
</evidence>
<organism evidence="2 3">
    <name type="scientific">Paradevosia shaoguanensis</name>
    <dbReference type="NCBI Taxonomy" id="1335043"/>
    <lineage>
        <taxon>Bacteria</taxon>
        <taxon>Pseudomonadati</taxon>
        <taxon>Pseudomonadota</taxon>
        <taxon>Alphaproteobacteria</taxon>
        <taxon>Hyphomicrobiales</taxon>
        <taxon>Devosiaceae</taxon>
        <taxon>Paradevosia</taxon>
    </lineage>
</organism>